<dbReference type="Proteomes" id="UP000257002">
    <property type="component" value="Unassembled WGS sequence"/>
</dbReference>
<organism evidence="1 2">
    <name type="scientific">Microcystis wesenbergii TW10</name>
    <dbReference type="NCBI Taxonomy" id="2060474"/>
    <lineage>
        <taxon>Bacteria</taxon>
        <taxon>Bacillati</taxon>
        <taxon>Cyanobacteriota</taxon>
        <taxon>Cyanophyceae</taxon>
        <taxon>Oscillatoriophycideae</taxon>
        <taxon>Chroococcales</taxon>
        <taxon>Microcystaceae</taxon>
        <taxon>Microcystis</taxon>
    </lineage>
</organism>
<dbReference type="EMBL" id="QQWD01000017">
    <property type="protein sequence ID" value="REJ50685.1"/>
    <property type="molecule type" value="Genomic_DNA"/>
</dbReference>
<gene>
    <name evidence="1" type="ORF">DWQ51_14970</name>
</gene>
<name>A0A3E0LT86_9CHRO</name>
<proteinExistence type="predicted"/>
<reference evidence="1 2" key="1">
    <citation type="submission" date="2017-10" db="EMBL/GenBank/DDBJ databases">
        <title>A large-scale comparative metagenomic study reveals the eutrophication-driven functional interactions in six Microcystis-epibionts communities.</title>
        <authorList>
            <person name="Li Q."/>
            <person name="Lin F."/>
        </authorList>
    </citation>
    <scope>NUCLEOTIDE SEQUENCE [LARGE SCALE GENOMIC DNA]</scope>
    <source>
        <strain evidence="1">TW10</strain>
    </source>
</reference>
<accession>A0A3E0LT86</accession>
<dbReference type="AlphaFoldDB" id="A0A3E0LT86"/>
<comment type="caution">
    <text evidence="1">The sequence shown here is derived from an EMBL/GenBank/DDBJ whole genome shotgun (WGS) entry which is preliminary data.</text>
</comment>
<sequence>MKTLSQLEQKTNSVFLKEIILDYGIDSTLNELIDLVELNHSNHPDCTIALAYLIKASQHIRIISHREKVQSKKNCLIFDSVEVSNG</sequence>
<evidence type="ECO:0000313" key="2">
    <source>
        <dbReference type="Proteomes" id="UP000257002"/>
    </source>
</evidence>
<evidence type="ECO:0000313" key="1">
    <source>
        <dbReference type="EMBL" id="REJ50685.1"/>
    </source>
</evidence>
<protein>
    <submittedName>
        <fullName evidence="1">Uncharacterized protein</fullName>
    </submittedName>
</protein>